<name>A0ABS5C2Z3_9BACT</name>
<dbReference type="Pfam" id="PF02540">
    <property type="entry name" value="NAD_synthase"/>
    <property type="match status" value="1"/>
</dbReference>
<dbReference type="InterPro" id="IPR014729">
    <property type="entry name" value="Rossmann-like_a/b/a_fold"/>
</dbReference>
<dbReference type="PANTHER" id="PTHR43169">
    <property type="entry name" value="EXSB FAMILY PROTEIN"/>
    <property type="match status" value="1"/>
</dbReference>
<dbReference type="NCBIfam" id="TIGR00268">
    <property type="entry name" value="ATP-dependent sacrificial sulfur transferase LarE"/>
    <property type="match status" value="1"/>
</dbReference>
<dbReference type="EMBL" id="JAGKQQ010000001">
    <property type="protein sequence ID" value="MBP3960361.1"/>
    <property type="molecule type" value="Genomic_DNA"/>
</dbReference>
<evidence type="ECO:0000313" key="2">
    <source>
        <dbReference type="EMBL" id="MBP3960361.1"/>
    </source>
</evidence>
<evidence type="ECO:0000259" key="1">
    <source>
        <dbReference type="Pfam" id="PF02540"/>
    </source>
</evidence>
<dbReference type="PANTHER" id="PTHR43169:SF2">
    <property type="entry name" value="NAD_GMP SYNTHASE DOMAIN-CONTAINING PROTEIN"/>
    <property type="match status" value="1"/>
</dbReference>
<dbReference type="InterPro" id="IPR005232">
    <property type="entry name" value="LarE"/>
</dbReference>
<dbReference type="PIRSF" id="PIRSF006661">
    <property type="entry name" value="PP-lp_UCP006661"/>
    <property type="match status" value="1"/>
</dbReference>
<gene>
    <name evidence="2" type="primary">larE</name>
    <name evidence="2" type="ORF">J8F10_34465</name>
</gene>
<accession>A0ABS5C2Z3</accession>
<proteinExistence type="predicted"/>
<evidence type="ECO:0000313" key="3">
    <source>
        <dbReference type="Proteomes" id="UP000676565"/>
    </source>
</evidence>
<dbReference type="InterPro" id="IPR022310">
    <property type="entry name" value="NAD/GMP_synthase"/>
</dbReference>
<organism evidence="2 3">
    <name type="scientific">Gemmata palustris</name>
    <dbReference type="NCBI Taxonomy" id="2822762"/>
    <lineage>
        <taxon>Bacteria</taxon>
        <taxon>Pseudomonadati</taxon>
        <taxon>Planctomycetota</taxon>
        <taxon>Planctomycetia</taxon>
        <taxon>Gemmatales</taxon>
        <taxon>Gemmataceae</taxon>
        <taxon>Gemmata</taxon>
    </lineage>
</organism>
<comment type="caution">
    <text evidence="2">The sequence shown here is derived from an EMBL/GenBank/DDBJ whole genome shotgun (WGS) entry which is preliminary data.</text>
</comment>
<dbReference type="SUPFAM" id="SSF52402">
    <property type="entry name" value="Adenine nucleotide alpha hydrolases-like"/>
    <property type="match status" value="1"/>
</dbReference>
<keyword evidence="2" id="KW-0808">Transferase</keyword>
<dbReference type="InterPro" id="IPR052188">
    <property type="entry name" value="Ni-pincer_cofactor_biosynth"/>
</dbReference>
<reference evidence="2 3" key="1">
    <citation type="submission" date="2021-04" db="EMBL/GenBank/DDBJ databases">
        <authorList>
            <person name="Ivanova A."/>
        </authorList>
    </citation>
    <scope>NUCLEOTIDE SEQUENCE [LARGE SCALE GENOMIC DNA]</scope>
    <source>
        <strain evidence="2 3">G18</strain>
    </source>
</reference>
<feature type="domain" description="NAD/GMP synthase" evidence="1">
    <location>
        <begin position="25"/>
        <end position="87"/>
    </location>
</feature>
<dbReference type="Gene3D" id="3.40.50.620">
    <property type="entry name" value="HUPs"/>
    <property type="match status" value="1"/>
</dbReference>
<dbReference type="CDD" id="cd01990">
    <property type="entry name" value="LarE-like"/>
    <property type="match status" value="1"/>
</dbReference>
<dbReference type="GO" id="GO:0016740">
    <property type="term" value="F:transferase activity"/>
    <property type="evidence" value="ECO:0007669"/>
    <property type="project" value="UniProtKB-KW"/>
</dbReference>
<keyword evidence="3" id="KW-1185">Reference proteome</keyword>
<dbReference type="RefSeq" id="WP_210661639.1">
    <property type="nucleotide sequence ID" value="NZ_JAGKQQ010000001.1"/>
</dbReference>
<protein>
    <submittedName>
        <fullName evidence="2">ATP-dependent sacrificial sulfur transferase LarE</fullName>
    </submittedName>
</protein>
<dbReference type="Proteomes" id="UP000676565">
    <property type="component" value="Unassembled WGS sequence"/>
</dbReference>
<sequence>MGTATLDPTVEVVAKRDRLLAVLRGLDGVAVAFSGGIDSTVVAKAAFLALGARAVAVTADSASVARSELADARELARLIGIRHVVVRTDEFRNPDYTKNDGTRCYHCKTELYTTVESLLPELEVPVMASGANLDDLGDYRPGLVAAAEHFVRHPLQEAGFTKADVRALAQHWELPTWDKPAAPCLSSRMAPGVAVTPERTKRVEDAEAYLRSLGLRECRVRYHEGDLARVEVSPGELAALACEPARAELARTLHALGFKFVTLDLDGFRSGSLNELVPLELKLKFRREE</sequence>